<dbReference type="PANTHER" id="PTHR12221">
    <property type="entry name" value="PESCADILLO - RELATED"/>
    <property type="match status" value="1"/>
</dbReference>
<gene>
    <name evidence="2" type="ORF">BVC80_819g3</name>
</gene>
<protein>
    <submittedName>
        <fullName evidence="2">Pescadillo</fullName>
    </submittedName>
</protein>
<evidence type="ECO:0000313" key="3">
    <source>
        <dbReference type="Proteomes" id="UP000195402"/>
    </source>
</evidence>
<dbReference type="STRING" id="56857.A0A200Q725"/>
<dbReference type="PANTHER" id="PTHR12221:SF6">
    <property type="entry name" value="PESCADILLO HOMOLOG"/>
    <property type="match status" value="1"/>
</dbReference>
<accession>A0A200Q725</accession>
<proteinExistence type="predicted"/>
<dbReference type="GO" id="GO:0000463">
    <property type="term" value="P:maturation of LSU-rRNA from tricistronic rRNA transcript (SSU-rRNA, 5.8S rRNA, LSU-rRNA)"/>
    <property type="evidence" value="ECO:0007669"/>
    <property type="project" value="TreeGrafter"/>
</dbReference>
<dbReference type="AlphaFoldDB" id="A0A200Q725"/>
<dbReference type="InParanoid" id="A0A200Q725"/>
<dbReference type="OrthoDB" id="10264910at2759"/>
<reference evidence="2 3" key="1">
    <citation type="journal article" date="2017" name="Mol. Plant">
        <title>The Genome of Medicinal Plant Macleaya cordata Provides New Insights into Benzylisoquinoline Alkaloids Metabolism.</title>
        <authorList>
            <person name="Liu X."/>
            <person name="Liu Y."/>
            <person name="Huang P."/>
            <person name="Ma Y."/>
            <person name="Qing Z."/>
            <person name="Tang Q."/>
            <person name="Cao H."/>
            <person name="Cheng P."/>
            <person name="Zheng Y."/>
            <person name="Yuan Z."/>
            <person name="Zhou Y."/>
            <person name="Liu J."/>
            <person name="Tang Z."/>
            <person name="Zhuo Y."/>
            <person name="Zhang Y."/>
            <person name="Yu L."/>
            <person name="Huang J."/>
            <person name="Yang P."/>
            <person name="Peng Q."/>
            <person name="Zhang J."/>
            <person name="Jiang W."/>
            <person name="Zhang Z."/>
            <person name="Lin K."/>
            <person name="Ro D.K."/>
            <person name="Chen X."/>
            <person name="Xiong X."/>
            <person name="Shang Y."/>
            <person name="Huang S."/>
            <person name="Zeng J."/>
        </authorList>
    </citation>
    <scope>NUCLEOTIDE SEQUENCE [LARGE SCALE GENOMIC DNA]</scope>
    <source>
        <strain evidence="3">cv. BLH2017</strain>
        <tissue evidence="2">Root</tissue>
    </source>
</reference>
<evidence type="ECO:0000256" key="1">
    <source>
        <dbReference type="ARBA" id="ARBA00004123"/>
    </source>
</evidence>
<name>A0A200Q725_MACCD</name>
<dbReference type="Proteomes" id="UP000195402">
    <property type="component" value="Unassembled WGS sequence"/>
</dbReference>
<dbReference type="EMBL" id="MVGT01002903">
    <property type="protein sequence ID" value="OVA06224.1"/>
    <property type="molecule type" value="Genomic_DNA"/>
</dbReference>
<dbReference type="Pfam" id="PF06732">
    <property type="entry name" value="Pescadillo_N"/>
    <property type="match status" value="1"/>
</dbReference>
<dbReference type="InterPro" id="IPR010613">
    <property type="entry name" value="PES"/>
</dbReference>
<organism evidence="2 3">
    <name type="scientific">Macleaya cordata</name>
    <name type="common">Five-seeded plume-poppy</name>
    <name type="synonym">Bocconia cordata</name>
    <dbReference type="NCBI Taxonomy" id="56857"/>
    <lineage>
        <taxon>Eukaryota</taxon>
        <taxon>Viridiplantae</taxon>
        <taxon>Streptophyta</taxon>
        <taxon>Embryophyta</taxon>
        <taxon>Tracheophyta</taxon>
        <taxon>Spermatophyta</taxon>
        <taxon>Magnoliopsida</taxon>
        <taxon>Ranunculales</taxon>
        <taxon>Papaveraceae</taxon>
        <taxon>Papaveroideae</taxon>
        <taxon>Macleaya</taxon>
    </lineage>
</organism>
<dbReference type="GO" id="GO:0003723">
    <property type="term" value="F:RNA binding"/>
    <property type="evidence" value="ECO:0007669"/>
    <property type="project" value="TreeGrafter"/>
</dbReference>
<comment type="subcellular location">
    <subcellularLocation>
        <location evidence="1">Nucleus</location>
    </subcellularLocation>
</comment>
<comment type="caution">
    <text evidence="2">The sequence shown here is derived from an EMBL/GenBank/DDBJ whole genome shotgun (WGS) entry which is preliminary data.</text>
</comment>
<sequence length="141" mass="16828">MTYYHVKDIAFLQHEPLLEKFKDIKAYNKKVNKARAKNNNPLAERLLSRKPDYTLDRLIRERYPGFIDALRDLDDCLTMVHLFAILPAVESKNIQVKRIYNCRRLSHEWQVYISRTHRLRKTFTSVKGIYYQADVKGQKIT</sequence>
<keyword evidence="3" id="KW-1185">Reference proteome</keyword>
<evidence type="ECO:0000313" key="2">
    <source>
        <dbReference type="EMBL" id="OVA06224.1"/>
    </source>
</evidence>
<dbReference type="GO" id="GO:0070545">
    <property type="term" value="C:PeBoW complex"/>
    <property type="evidence" value="ECO:0007669"/>
    <property type="project" value="TreeGrafter"/>
</dbReference>